<accession>A0A2I0IY72</accession>
<dbReference type="Proteomes" id="UP000233551">
    <property type="component" value="Unassembled WGS sequence"/>
</dbReference>
<evidence type="ECO:0000313" key="2">
    <source>
        <dbReference type="Proteomes" id="UP000233551"/>
    </source>
</evidence>
<reference evidence="1 2" key="1">
    <citation type="submission" date="2017-11" db="EMBL/GenBank/DDBJ databases">
        <title>De-novo sequencing of pomegranate (Punica granatum L.) genome.</title>
        <authorList>
            <person name="Akparov Z."/>
            <person name="Amiraslanov A."/>
            <person name="Hajiyeva S."/>
            <person name="Abbasov M."/>
            <person name="Kaur K."/>
            <person name="Hamwieh A."/>
            <person name="Solovyev V."/>
            <person name="Salamov A."/>
            <person name="Braich B."/>
            <person name="Kosarev P."/>
            <person name="Mahmoud A."/>
            <person name="Hajiyev E."/>
            <person name="Babayeva S."/>
            <person name="Izzatullayeva V."/>
            <person name="Mammadov A."/>
            <person name="Mammadov A."/>
            <person name="Sharifova S."/>
            <person name="Ojaghi J."/>
            <person name="Eynullazada K."/>
            <person name="Bayramov B."/>
            <person name="Abdulazimova A."/>
            <person name="Shahmuradov I."/>
        </authorList>
    </citation>
    <scope>NUCLEOTIDE SEQUENCE [LARGE SCALE GENOMIC DNA]</scope>
    <source>
        <strain evidence="2">cv. AG2017</strain>
        <tissue evidence="1">Leaf</tissue>
    </source>
</reference>
<evidence type="ECO:0000313" key="1">
    <source>
        <dbReference type="EMBL" id="PKI48376.1"/>
    </source>
</evidence>
<dbReference type="PANTHER" id="PTHR48475:SF1">
    <property type="entry name" value="RNASE H TYPE-1 DOMAIN-CONTAINING PROTEIN"/>
    <property type="match status" value="1"/>
</dbReference>
<name>A0A2I0IY72_PUNGR</name>
<comment type="caution">
    <text evidence="1">The sequence shown here is derived from an EMBL/GenBank/DDBJ whole genome shotgun (WGS) entry which is preliminary data.</text>
</comment>
<protein>
    <submittedName>
        <fullName evidence="1">Uncharacterized protein</fullName>
    </submittedName>
</protein>
<sequence>MVSITKENLIEPLEIEIARRLAHCDAIKDADEKPRYEYIKHFSQTGQYPAFADRHDRKTLRRIAVYYFQSGEALYHRSFDAILLLCVDEKET</sequence>
<proteinExistence type="predicted"/>
<dbReference type="EMBL" id="PGOL01002399">
    <property type="protein sequence ID" value="PKI48376.1"/>
    <property type="molecule type" value="Genomic_DNA"/>
</dbReference>
<keyword evidence="2" id="KW-1185">Reference proteome</keyword>
<gene>
    <name evidence="1" type="ORF">CRG98_031229</name>
</gene>
<organism evidence="1 2">
    <name type="scientific">Punica granatum</name>
    <name type="common">Pomegranate</name>
    <dbReference type="NCBI Taxonomy" id="22663"/>
    <lineage>
        <taxon>Eukaryota</taxon>
        <taxon>Viridiplantae</taxon>
        <taxon>Streptophyta</taxon>
        <taxon>Embryophyta</taxon>
        <taxon>Tracheophyta</taxon>
        <taxon>Spermatophyta</taxon>
        <taxon>Magnoliopsida</taxon>
        <taxon>eudicotyledons</taxon>
        <taxon>Gunneridae</taxon>
        <taxon>Pentapetalae</taxon>
        <taxon>rosids</taxon>
        <taxon>malvids</taxon>
        <taxon>Myrtales</taxon>
        <taxon>Lythraceae</taxon>
        <taxon>Punica</taxon>
    </lineage>
</organism>
<dbReference type="PANTHER" id="PTHR48475">
    <property type="entry name" value="RIBONUCLEASE H"/>
    <property type="match status" value="1"/>
</dbReference>
<dbReference type="AlphaFoldDB" id="A0A2I0IY72"/>